<proteinExistence type="predicted"/>
<accession>A0A8J3QGM1</accession>
<dbReference type="AlphaFoldDB" id="A0A8J3QGM1"/>
<organism evidence="1 2">
    <name type="scientific">Rhizocola hellebori</name>
    <dbReference type="NCBI Taxonomy" id="1392758"/>
    <lineage>
        <taxon>Bacteria</taxon>
        <taxon>Bacillati</taxon>
        <taxon>Actinomycetota</taxon>
        <taxon>Actinomycetes</taxon>
        <taxon>Micromonosporales</taxon>
        <taxon>Micromonosporaceae</taxon>
        <taxon>Rhizocola</taxon>
    </lineage>
</organism>
<sequence>MTEALWPQLLSSALVGTGRRPCRPLSVPGPLATVLGEAPAELEPPGLLSATAALTVARRAGAMPVRVPVPDPAPQETGEVAPHKASVRLGLLLLDAGSDHRQRRSLLREWLELAQQRNFLAAPRHLSALVDAATADPTLRPAVIAVGGLRLGWLAAQGPGRWAWIEQPGPSVPDIDEWHTGRTAARVRYLESLRANDPAQGAALLAQVWQQERAADLAALIGACAEGLGAEDEVWLERALDDKRVQIREAAVQLLAAIPGSAYLARMADRALACCQVTGSGQLTVTPPAQFDAAMRRDALTQKSPQGWGERAWWLVQVVSAAPLRCWSALDSDPARLLDYQIGDDWAGVLREGWLRATVAQRDEAWALRLCRLPVVRGAHLTELAAILPAGTLAELAGEALRQQTDRIADLLSAAPPPWPPALADVVIAWLDRSAAIDDPGWWHLLNVIERSLHPAAVSAVNEILARCGEGRYREILERLALTLQTRYDMHQEFA</sequence>
<gene>
    <name evidence="1" type="ORF">Rhe02_82980</name>
</gene>
<keyword evidence="2" id="KW-1185">Reference proteome</keyword>
<name>A0A8J3QGM1_9ACTN</name>
<comment type="caution">
    <text evidence="1">The sequence shown here is derived from an EMBL/GenBank/DDBJ whole genome shotgun (WGS) entry which is preliminary data.</text>
</comment>
<dbReference type="InterPro" id="IPR043746">
    <property type="entry name" value="DUF5691"/>
</dbReference>
<dbReference type="RefSeq" id="WP_203913947.1">
    <property type="nucleotide sequence ID" value="NZ_BONY01000088.1"/>
</dbReference>
<dbReference type="EMBL" id="BONY01000088">
    <property type="protein sequence ID" value="GIH10231.1"/>
    <property type="molecule type" value="Genomic_DNA"/>
</dbReference>
<evidence type="ECO:0000313" key="1">
    <source>
        <dbReference type="EMBL" id="GIH10231.1"/>
    </source>
</evidence>
<dbReference type="Proteomes" id="UP000612899">
    <property type="component" value="Unassembled WGS sequence"/>
</dbReference>
<reference evidence="1" key="1">
    <citation type="submission" date="2021-01" db="EMBL/GenBank/DDBJ databases">
        <title>Whole genome shotgun sequence of Rhizocola hellebori NBRC 109834.</title>
        <authorList>
            <person name="Komaki H."/>
            <person name="Tamura T."/>
        </authorList>
    </citation>
    <scope>NUCLEOTIDE SEQUENCE</scope>
    <source>
        <strain evidence="1">NBRC 109834</strain>
    </source>
</reference>
<dbReference type="Pfam" id="PF18944">
    <property type="entry name" value="DUF5691"/>
    <property type="match status" value="1"/>
</dbReference>
<protein>
    <submittedName>
        <fullName evidence="1">Uncharacterized protein</fullName>
    </submittedName>
</protein>
<evidence type="ECO:0000313" key="2">
    <source>
        <dbReference type="Proteomes" id="UP000612899"/>
    </source>
</evidence>